<comment type="caution">
    <text evidence="2">The sequence shown here is derived from an EMBL/GenBank/DDBJ whole genome shotgun (WGS) entry which is preliminary data.</text>
</comment>
<feature type="transmembrane region" description="Helical" evidence="1">
    <location>
        <begin position="177"/>
        <end position="197"/>
    </location>
</feature>
<dbReference type="Proteomes" id="UP000320513">
    <property type="component" value="Unassembled WGS sequence"/>
</dbReference>
<reference evidence="2 3" key="1">
    <citation type="submission" date="2019-07" db="EMBL/GenBank/DDBJ databases">
        <title>New Mycobacterium species.</title>
        <authorList>
            <person name="Tortoli E."/>
            <person name="Ghielmetti G."/>
            <person name="Friedel U."/>
            <person name="Trovato A."/>
        </authorList>
    </citation>
    <scope>NUCLEOTIDE SEQUENCE [LARGE SCALE GENOMIC DNA]</scope>
    <source>
        <strain evidence="2 3">16-83</strain>
    </source>
</reference>
<feature type="transmembrane region" description="Helical" evidence="1">
    <location>
        <begin position="412"/>
        <end position="433"/>
    </location>
</feature>
<feature type="transmembrane region" description="Helical" evidence="1">
    <location>
        <begin position="374"/>
        <end position="391"/>
    </location>
</feature>
<protein>
    <recommendedName>
        <fullName evidence="4">Glycosyltransferase RgtA/B/C/D-like domain-containing protein</fullName>
    </recommendedName>
</protein>
<dbReference type="RefSeq" id="WP_144950849.1">
    <property type="nucleotide sequence ID" value="NZ_VMQU01000034.1"/>
</dbReference>
<feature type="transmembrane region" description="Helical" evidence="1">
    <location>
        <begin position="209"/>
        <end position="234"/>
    </location>
</feature>
<feature type="transmembrane region" description="Helical" evidence="1">
    <location>
        <begin position="120"/>
        <end position="141"/>
    </location>
</feature>
<name>A0A557XW36_9MYCO</name>
<feature type="transmembrane region" description="Helical" evidence="1">
    <location>
        <begin position="320"/>
        <end position="339"/>
    </location>
</feature>
<sequence>MAAAGPSGRFIRFLNLFGHPQAFGAIVVLAALAVVPTLWIGFYADDYSLIVEIEHKVPSLAHRSPLDLYHFASDRTEVERQIRDGPAPWFSDPGSTMHFCRPLTSLIFALDHSLWRYHAVGYHITSVLLYVGLVLCVGLFFRVALGVRRPGPSAVTATLATLLFAVDPHHVMPADWISSRHFVVAAIPAVLGLAAHVRFVRDGWKPGFWLGPFGVMVALLGSEAGVGAVVYWLAFDAFGPARPERSSPRSRLLSSMPVIAITAVYLGVYTLFGFGSRGGAYFDPTKEPIGFLRAAAQRVPMLVGIALSGIPEAAPAVPTALFIVLGFGAALIAFALYRLARPAICDAEKAALRWLLPGAVFSLVLTAGPPSARLMLLPSIASALLVAILIYGGSRHLATARPKSALRAGRSFLVGVHLVLAPLVFVVATTQLADSAREERDAFVGAEFDHSATQHVIVLAAPDMQPFYAGTVAQALQPRALSGWHILSISDSDLRFTRTGVASFRLDIVGGARGRNKAWDSLRVSPRVGHRVELTGAAVTVRTVEGRLPTSLDVTVDVPLDSPGLAFVIWRHGRLVRFVPPPVGGSVEVPGSLTQPNFSETSP</sequence>
<evidence type="ECO:0000256" key="1">
    <source>
        <dbReference type="SAM" id="Phobius"/>
    </source>
</evidence>
<feature type="transmembrane region" description="Helical" evidence="1">
    <location>
        <begin position="21"/>
        <end position="42"/>
    </location>
</feature>
<accession>A0A557XW36</accession>
<keyword evidence="1" id="KW-0812">Transmembrane</keyword>
<feature type="transmembrane region" description="Helical" evidence="1">
    <location>
        <begin position="351"/>
        <end position="368"/>
    </location>
</feature>
<dbReference type="OrthoDB" id="5512260at2"/>
<evidence type="ECO:0000313" key="3">
    <source>
        <dbReference type="Proteomes" id="UP000320513"/>
    </source>
</evidence>
<evidence type="ECO:0008006" key="4">
    <source>
        <dbReference type="Google" id="ProtNLM"/>
    </source>
</evidence>
<feature type="transmembrane region" description="Helical" evidence="1">
    <location>
        <begin position="254"/>
        <end position="274"/>
    </location>
</feature>
<keyword evidence="1" id="KW-1133">Transmembrane helix</keyword>
<keyword evidence="3" id="KW-1185">Reference proteome</keyword>
<dbReference type="EMBL" id="VMQU01000034">
    <property type="protein sequence ID" value="TVS90251.1"/>
    <property type="molecule type" value="Genomic_DNA"/>
</dbReference>
<gene>
    <name evidence="2" type="ORF">FPZ47_10335</name>
</gene>
<dbReference type="AlphaFoldDB" id="A0A557XW36"/>
<proteinExistence type="predicted"/>
<keyword evidence="1" id="KW-0472">Membrane</keyword>
<organism evidence="2 3">
    <name type="scientific">Mycobacterium helveticum</name>
    <dbReference type="NCBI Taxonomy" id="2592811"/>
    <lineage>
        <taxon>Bacteria</taxon>
        <taxon>Bacillati</taxon>
        <taxon>Actinomycetota</taxon>
        <taxon>Actinomycetes</taxon>
        <taxon>Mycobacteriales</taxon>
        <taxon>Mycobacteriaceae</taxon>
        <taxon>Mycobacterium</taxon>
    </lineage>
</organism>
<evidence type="ECO:0000313" key="2">
    <source>
        <dbReference type="EMBL" id="TVS90251.1"/>
    </source>
</evidence>